<accession>A0A7S2U206</accession>
<proteinExistence type="predicted"/>
<name>A0A7S2U206_9EUKA</name>
<protein>
    <recommendedName>
        <fullName evidence="2">Protein ENHANCED DISEASE RESISTANCE 2 C-terminal domain-containing protein</fullName>
    </recommendedName>
</protein>
<feature type="region of interest" description="Disordered" evidence="1">
    <location>
        <begin position="268"/>
        <end position="294"/>
    </location>
</feature>
<evidence type="ECO:0000256" key="1">
    <source>
        <dbReference type="SAM" id="MobiDB-lite"/>
    </source>
</evidence>
<dbReference type="InterPro" id="IPR045096">
    <property type="entry name" value="EDR2-like"/>
</dbReference>
<dbReference type="InterPro" id="IPR009769">
    <property type="entry name" value="EDR2_C"/>
</dbReference>
<dbReference type="AlphaFoldDB" id="A0A7S2U206"/>
<reference evidence="3" key="1">
    <citation type="submission" date="2021-01" db="EMBL/GenBank/DDBJ databases">
        <authorList>
            <person name="Corre E."/>
            <person name="Pelletier E."/>
            <person name="Niang G."/>
            <person name="Scheremetjew M."/>
            <person name="Finn R."/>
            <person name="Kale V."/>
            <person name="Holt S."/>
            <person name="Cochrane G."/>
            <person name="Meng A."/>
            <person name="Brown T."/>
            <person name="Cohen L."/>
        </authorList>
    </citation>
    <scope>NUCLEOTIDE SEQUENCE</scope>
    <source>
        <strain evidence="3">CCMP622</strain>
    </source>
</reference>
<organism evidence="3">
    <name type="scientific">Lotharella oceanica</name>
    <dbReference type="NCBI Taxonomy" id="641309"/>
    <lineage>
        <taxon>Eukaryota</taxon>
        <taxon>Sar</taxon>
        <taxon>Rhizaria</taxon>
        <taxon>Cercozoa</taxon>
        <taxon>Chlorarachniophyceae</taxon>
        <taxon>Lotharella</taxon>
    </lineage>
</organism>
<feature type="compositionally biased region" description="Polar residues" evidence="1">
    <location>
        <begin position="268"/>
        <end position="288"/>
    </location>
</feature>
<dbReference type="Pfam" id="PF07059">
    <property type="entry name" value="EDR2_C"/>
    <property type="match status" value="1"/>
</dbReference>
<feature type="region of interest" description="Disordered" evidence="1">
    <location>
        <begin position="1"/>
        <end position="21"/>
    </location>
</feature>
<feature type="compositionally biased region" description="Polar residues" evidence="1">
    <location>
        <begin position="327"/>
        <end position="336"/>
    </location>
</feature>
<dbReference type="PANTHER" id="PTHR12136:SF41">
    <property type="entry name" value="PLECKSTRIN HOMOLOGY (PH) AND LIPID-BINDING START DOMAINS-CONTAINING PROTEIN"/>
    <property type="match status" value="1"/>
</dbReference>
<dbReference type="EMBL" id="HBHP01034138">
    <property type="protein sequence ID" value="CAD9777008.1"/>
    <property type="molecule type" value="Transcribed_RNA"/>
</dbReference>
<feature type="compositionally biased region" description="Basic and acidic residues" evidence="1">
    <location>
        <begin position="338"/>
        <end position="351"/>
    </location>
</feature>
<evidence type="ECO:0000313" key="3">
    <source>
        <dbReference type="EMBL" id="CAD9777008.1"/>
    </source>
</evidence>
<feature type="region of interest" description="Disordered" evidence="1">
    <location>
        <begin position="309"/>
        <end position="351"/>
    </location>
</feature>
<feature type="domain" description="Protein ENHANCED DISEASE RESISTANCE 2 C-terminal" evidence="2">
    <location>
        <begin position="43"/>
        <end position="261"/>
    </location>
</feature>
<gene>
    <name evidence="3" type="ORF">LSP00402_LOCUS21022</name>
</gene>
<dbReference type="PANTHER" id="PTHR12136">
    <property type="entry name" value="ENHANCED DISEASE RESISTANCE-RELATED"/>
    <property type="match status" value="1"/>
</dbReference>
<sequence>MGRVSSLPYGNTRRSGVDTGTVHSQVVKNCEKGSSSVENWGNWSAPPMNNVKVRSKEYLTTKIKQQAGDVSFPLSHVDVISTNSTLIHHIANRDGEWMSKTRDNLGSVQGYTVIINLQIRSLGVSVVSYHHRQSGFKSLEPWYARLLKGLRNSTKSELDGRFKLITNLEKGPMLMRGALKAAVGANAPVVMGRAVNQRYYFGEDYMEIDVEVDTSMIARAILKVASMFIRSVVVDMVWVVEGKNETELPEKALCAVRLGNIQLSNARSLEGSSKSTTAQQMTFPQIDTSDQRQRESVLFASQAEAVQTMSRIPLPSRGSSGGDDVGATNQNSSFSETAGKHEDATANRGED</sequence>
<evidence type="ECO:0000259" key="2">
    <source>
        <dbReference type="Pfam" id="PF07059"/>
    </source>
</evidence>